<evidence type="ECO:0000313" key="2">
    <source>
        <dbReference type="Proteomes" id="UP001354798"/>
    </source>
</evidence>
<proteinExistence type="predicted"/>
<name>A0ABZ2CQR0_9CAUD</name>
<protein>
    <submittedName>
        <fullName evidence="1">Uncharacterized protein</fullName>
    </submittedName>
</protein>
<dbReference type="Proteomes" id="UP001354798">
    <property type="component" value="Segment"/>
</dbReference>
<evidence type="ECO:0000313" key="1">
    <source>
        <dbReference type="EMBL" id="WVX90900.1"/>
    </source>
</evidence>
<organism evidence="1 2">
    <name type="scientific">Pseudomonas phage PJNP013</name>
    <dbReference type="NCBI Taxonomy" id="3108093"/>
    <lineage>
        <taxon>Viruses</taxon>
        <taxon>Duplodnaviria</taxon>
        <taxon>Heunggongvirae</taxon>
        <taxon>Uroviricota</taxon>
        <taxon>Caudoviricetes</taxon>
        <taxon>Autographivirales</taxon>
        <taxon>Autoscriptoviridae</taxon>
        <taxon>Krylovirinae</taxon>
        <taxon>Phikmvvirus</taxon>
        <taxon>Phikmvvirus PJNP013</taxon>
    </lineage>
</organism>
<accession>A0ABZ2CQR0</accession>
<reference evidence="1 2" key="1">
    <citation type="submission" date="2023-12" db="EMBL/GenBank/DDBJ databases">
        <title>Efficient gene editing system CRISPR-Cas12a for Pseudomonas aeruginosa bacteriophages.</title>
        <authorList>
            <person name="Yan B."/>
            <person name="Chen Y."/>
            <person name="Liu Y."/>
        </authorList>
    </citation>
    <scope>NUCLEOTIDE SEQUENCE [LARGE SCALE GENOMIC DNA]</scope>
</reference>
<keyword evidence="2" id="KW-1185">Reference proteome</keyword>
<sequence>MLSRQDREARAWHQQDAAWQRLQATALATTLDADQWAAYRASRVAWHRRALELSRAAGRRANPWG</sequence>
<dbReference type="EMBL" id="OR941786">
    <property type="protein sequence ID" value="WVX90900.1"/>
    <property type="molecule type" value="Genomic_DNA"/>
</dbReference>